<dbReference type="Pfam" id="PF10262">
    <property type="entry name" value="Rdx"/>
    <property type="match status" value="1"/>
</dbReference>
<dbReference type="InterPro" id="IPR011893">
    <property type="entry name" value="Selenoprotein_Rdx-typ"/>
</dbReference>
<dbReference type="Proteomes" id="UP001162480">
    <property type="component" value="Chromosome 19"/>
</dbReference>
<accession>A0AA36BM51</accession>
<name>A0AA36BM51_OCTVU</name>
<dbReference type="AlphaFoldDB" id="A0AA36BM51"/>
<dbReference type="GO" id="GO:0045454">
    <property type="term" value="P:cell redox homeostasis"/>
    <property type="evidence" value="ECO:0007669"/>
    <property type="project" value="TreeGrafter"/>
</dbReference>
<dbReference type="InterPro" id="IPR019389">
    <property type="entry name" value="Selenoprotein_T"/>
</dbReference>
<dbReference type="SUPFAM" id="SSF52833">
    <property type="entry name" value="Thioredoxin-like"/>
    <property type="match status" value="1"/>
</dbReference>
<keyword evidence="4" id="KW-1185">Reference proteome</keyword>
<dbReference type="InterPro" id="IPR036249">
    <property type="entry name" value="Thioredoxin-like_sf"/>
</dbReference>
<evidence type="ECO:0008006" key="5">
    <source>
        <dbReference type="Google" id="ProtNLM"/>
    </source>
</evidence>
<dbReference type="GO" id="GO:0005789">
    <property type="term" value="C:endoplasmic reticulum membrane"/>
    <property type="evidence" value="ECO:0007669"/>
    <property type="project" value="TreeGrafter"/>
</dbReference>
<evidence type="ECO:0000313" key="4">
    <source>
        <dbReference type="Proteomes" id="UP001162480"/>
    </source>
</evidence>
<dbReference type="NCBIfam" id="TIGR02174">
    <property type="entry name" value="CXXU_selWTH"/>
    <property type="match status" value="1"/>
</dbReference>
<keyword evidence="2" id="KW-0676">Redox-active center</keyword>
<evidence type="ECO:0000313" key="3">
    <source>
        <dbReference type="EMBL" id="CAI9736559.1"/>
    </source>
</evidence>
<dbReference type="EMBL" id="OX597832">
    <property type="protein sequence ID" value="CAI9736559.1"/>
    <property type="molecule type" value="Genomic_DNA"/>
</dbReference>
<dbReference type="GO" id="GO:0004791">
    <property type="term" value="F:thioredoxin-disulfide reductase (NADPH) activity"/>
    <property type="evidence" value="ECO:0007669"/>
    <property type="project" value="TreeGrafter"/>
</dbReference>
<evidence type="ECO:0000256" key="1">
    <source>
        <dbReference type="ARBA" id="ARBA00022729"/>
    </source>
</evidence>
<proteinExistence type="predicted"/>
<sequence length="78" mass="8944">MQTPSMFTWATSNKIYSCMMVFFLSNALEGHMISTGAFEVTFNDVPVWSKLENGRIPSPSEMFQIIDNHMRLHKDDLA</sequence>
<dbReference type="Gene3D" id="3.40.30.10">
    <property type="entry name" value="Glutaredoxin"/>
    <property type="match status" value="1"/>
</dbReference>
<evidence type="ECO:0000256" key="2">
    <source>
        <dbReference type="ARBA" id="ARBA00023284"/>
    </source>
</evidence>
<keyword evidence="1" id="KW-0732">Signal</keyword>
<dbReference type="PANTHER" id="PTHR13544:SF0">
    <property type="entry name" value="THIOREDOXIN REDUCTASE-LIKE SELENOPROTEIN T"/>
    <property type="match status" value="1"/>
</dbReference>
<protein>
    <recommendedName>
        <fullName evidence="5">Selenoprotein T</fullName>
    </recommendedName>
</protein>
<gene>
    <name evidence="3" type="ORF">OCTVUL_1B029085</name>
</gene>
<organism evidence="3 4">
    <name type="scientific">Octopus vulgaris</name>
    <name type="common">Common octopus</name>
    <dbReference type="NCBI Taxonomy" id="6645"/>
    <lineage>
        <taxon>Eukaryota</taxon>
        <taxon>Metazoa</taxon>
        <taxon>Spiralia</taxon>
        <taxon>Lophotrochozoa</taxon>
        <taxon>Mollusca</taxon>
        <taxon>Cephalopoda</taxon>
        <taxon>Coleoidea</taxon>
        <taxon>Octopodiformes</taxon>
        <taxon>Octopoda</taxon>
        <taxon>Incirrata</taxon>
        <taxon>Octopodidae</taxon>
        <taxon>Octopus</taxon>
    </lineage>
</organism>
<reference evidence="3" key="1">
    <citation type="submission" date="2023-08" db="EMBL/GenBank/DDBJ databases">
        <authorList>
            <person name="Alioto T."/>
            <person name="Alioto T."/>
            <person name="Gomez Garrido J."/>
        </authorList>
    </citation>
    <scope>NUCLEOTIDE SEQUENCE</scope>
</reference>
<dbReference type="PANTHER" id="PTHR13544">
    <property type="entry name" value="SELENOPROTEIN T"/>
    <property type="match status" value="1"/>
</dbReference>